<reference evidence="2 3" key="1">
    <citation type="submission" date="2017-12" db="EMBL/GenBank/DDBJ databases">
        <authorList>
            <consortium name="DOE Joint Genome Institute"/>
            <person name="Haridas S."/>
            <person name="Kjaerbolling I."/>
            <person name="Vesth T.C."/>
            <person name="Frisvad J.C."/>
            <person name="Nybo J.L."/>
            <person name="Theobald S."/>
            <person name="Kuo A."/>
            <person name="Bowyer P."/>
            <person name="Matsuda Y."/>
            <person name="Mondo S."/>
            <person name="Lyhne E.K."/>
            <person name="Kogle M.E."/>
            <person name="Clum A."/>
            <person name="Lipzen A."/>
            <person name="Salamov A."/>
            <person name="Ngan C.Y."/>
            <person name="Daum C."/>
            <person name="Chiniquy J."/>
            <person name="Barry K."/>
            <person name="LaButti K."/>
            <person name="Simmons B.A."/>
            <person name="Magnuson J.K."/>
            <person name="Mortensen U.H."/>
            <person name="Larsen T.O."/>
            <person name="Grigoriev I.V."/>
            <person name="Baker S.E."/>
            <person name="Andersen M.R."/>
            <person name="Nordberg H.P."/>
            <person name="Cantor M.N."/>
            <person name="Hua S.X."/>
        </authorList>
    </citation>
    <scope>NUCLEOTIDE SEQUENCE [LARGE SCALE GENOMIC DNA]</scope>
    <source>
        <strain evidence="2 3">CBS 102.13</strain>
    </source>
</reference>
<dbReference type="PROSITE" id="PS51257">
    <property type="entry name" value="PROKAR_LIPOPROTEIN"/>
    <property type="match status" value="1"/>
</dbReference>
<evidence type="ECO:0000313" key="3">
    <source>
        <dbReference type="Proteomes" id="UP000234585"/>
    </source>
</evidence>
<keyword evidence="1" id="KW-0472">Membrane</keyword>
<evidence type="ECO:0000256" key="1">
    <source>
        <dbReference type="SAM" id="Phobius"/>
    </source>
</evidence>
<dbReference type="GeneID" id="36525588"/>
<protein>
    <recommendedName>
        <fullName evidence="4">Transmembrane protein</fullName>
    </recommendedName>
</protein>
<accession>A0A2I2FDU0</accession>
<dbReference type="EMBL" id="KZ559133">
    <property type="protein sequence ID" value="PLB38793.1"/>
    <property type="molecule type" value="Genomic_DNA"/>
</dbReference>
<gene>
    <name evidence="2" type="ORF">BDW47DRAFT_20032</name>
</gene>
<proteinExistence type="predicted"/>
<evidence type="ECO:0008006" key="4">
    <source>
        <dbReference type="Google" id="ProtNLM"/>
    </source>
</evidence>
<sequence>MVVHSIRHCSPWVPRLVSSAFAALSCVSRFVHGVCHLECLRVYLRRRVFARSAWCFSHCHLCFLRWPEWYLYLYLILGFVYFLCAFGVGIPGLGYLLGYMVFAPRLDDSVLLVD</sequence>
<organism evidence="2 3">
    <name type="scientific">Aspergillus candidus</name>
    <dbReference type="NCBI Taxonomy" id="41067"/>
    <lineage>
        <taxon>Eukaryota</taxon>
        <taxon>Fungi</taxon>
        <taxon>Dikarya</taxon>
        <taxon>Ascomycota</taxon>
        <taxon>Pezizomycotina</taxon>
        <taxon>Eurotiomycetes</taxon>
        <taxon>Eurotiomycetidae</taxon>
        <taxon>Eurotiales</taxon>
        <taxon>Aspergillaceae</taxon>
        <taxon>Aspergillus</taxon>
        <taxon>Aspergillus subgen. Circumdati</taxon>
    </lineage>
</organism>
<feature type="transmembrane region" description="Helical" evidence="1">
    <location>
        <begin position="72"/>
        <end position="97"/>
    </location>
</feature>
<keyword evidence="1" id="KW-0812">Transmembrane</keyword>
<keyword evidence="1" id="KW-1133">Transmembrane helix</keyword>
<dbReference type="RefSeq" id="XP_024672805.1">
    <property type="nucleotide sequence ID" value="XM_024818428.1"/>
</dbReference>
<dbReference type="AlphaFoldDB" id="A0A2I2FDU0"/>
<evidence type="ECO:0000313" key="2">
    <source>
        <dbReference type="EMBL" id="PLB38793.1"/>
    </source>
</evidence>
<keyword evidence="3" id="KW-1185">Reference proteome</keyword>
<dbReference type="Proteomes" id="UP000234585">
    <property type="component" value="Unassembled WGS sequence"/>
</dbReference>
<name>A0A2I2FDU0_ASPCN</name>